<comment type="subcellular location">
    <subcellularLocation>
        <location evidence="1">Cell envelope</location>
    </subcellularLocation>
</comment>
<name>A0AAU7CKD4_9BACT</name>
<keyword evidence="5" id="KW-0175">Coiled coil</keyword>
<protein>
    <submittedName>
        <fullName evidence="7">TlpA disulfide reductase family protein</fullName>
    </submittedName>
</protein>
<evidence type="ECO:0000256" key="1">
    <source>
        <dbReference type="ARBA" id="ARBA00004196"/>
    </source>
</evidence>
<dbReference type="InterPro" id="IPR050553">
    <property type="entry name" value="Thioredoxin_ResA/DsbE_sf"/>
</dbReference>
<dbReference type="InterPro" id="IPR036249">
    <property type="entry name" value="Thioredoxin-like_sf"/>
</dbReference>
<feature type="domain" description="Thioredoxin" evidence="6">
    <location>
        <begin position="319"/>
        <end position="457"/>
    </location>
</feature>
<dbReference type="Pfam" id="PF00578">
    <property type="entry name" value="AhpC-TSA"/>
    <property type="match status" value="1"/>
</dbReference>
<keyword evidence="2" id="KW-0201">Cytochrome c-type biogenesis</keyword>
<dbReference type="CDD" id="cd02966">
    <property type="entry name" value="TlpA_like_family"/>
    <property type="match status" value="1"/>
</dbReference>
<dbReference type="InterPro" id="IPR000866">
    <property type="entry name" value="AhpC/TSA"/>
</dbReference>
<dbReference type="PROSITE" id="PS51352">
    <property type="entry name" value="THIOREDOXIN_2"/>
    <property type="match status" value="1"/>
</dbReference>
<evidence type="ECO:0000256" key="3">
    <source>
        <dbReference type="ARBA" id="ARBA00023157"/>
    </source>
</evidence>
<dbReference type="GO" id="GO:0030313">
    <property type="term" value="C:cell envelope"/>
    <property type="evidence" value="ECO:0007669"/>
    <property type="project" value="UniProtKB-SubCell"/>
</dbReference>
<evidence type="ECO:0000313" key="7">
    <source>
        <dbReference type="EMBL" id="XBH05621.1"/>
    </source>
</evidence>
<dbReference type="PANTHER" id="PTHR42852">
    <property type="entry name" value="THIOL:DISULFIDE INTERCHANGE PROTEIN DSBE"/>
    <property type="match status" value="1"/>
</dbReference>
<dbReference type="GO" id="GO:0016491">
    <property type="term" value="F:oxidoreductase activity"/>
    <property type="evidence" value="ECO:0007669"/>
    <property type="project" value="InterPro"/>
</dbReference>
<accession>A0AAU7CKD4</accession>
<keyword evidence="4" id="KW-0676">Redox-active center</keyword>
<gene>
    <name evidence="7" type="ORF">V5E97_06260</name>
</gene>
<dbReference type="GO" id="GO:0016209">
    <property type="term" value="F:antioxidant activity"/>
    <property type="evidence" value="ECO:0007669"/>
    <property type="project" value="InterPro"/>
</dbReference>
<dbReference type="InterPro" id="IPR013766">
    <property type="entry name" value="Thioredoxin_domain"/>
</dbReference>
<organism evidence="7">
    <name type="scientific">Singulisphaera sp. Ch08</name>
    <dbReference type="NCBI Taxonomy" id="3120278"/>
    <lineage>
        <taxon>Bacteria</taxon>
        <taxon>Pseudomonadati</taxon>
        <taxon>Planctomycetota</taxon>
        <taxon>Planctomycetia</taxon>
        <taxon>Isosphaerales</taxon>
        <taxon>Isosphaeraceae</taxon>
        <taxon>Singulisphaera</taxon>
    </lineage>
</organism>
<evidence type="ECO:0000256" key="5">
    <source>
        <dbReference type="SAM" id="Coils"/>
    </source>
</evidence>
<evidence type="ECO:0000259" key="6">
    <source>
        <dbReference type="PROSITE" id="PS51352"/>
    </source>
</evidence>
<keyword evidence="3" id="KW-1015">Disulfide bond</keyword>
<dbReference type="RefSeq" id="WP_406698462.1">
    <property type="nucleotide sequence ID" value="NZ_CP155447.1"/>
</dbReference>
<reference evidence="7" key="1">
    <citation type="submission" date="2024-05" db="EMBL/GenBank/DDBJ databases">
        <title>Planctomycetes of the genus Singulisphaera possess chitinolytic capabilities.</title>
        <authorList>
            <person name="Ivanova A."/>
        </authorList>
    </citation>
    <scope>NUCLEOTIDE SEQUENCE</scope>
    <source>
        <strain evidence="7">Ch08T</strain>
    </source>
</reference>
<dbReference type="AlphaFoldDB" id="A0AAU7CKD4"/>
<dbReference type="SUPFAM" id="SSF52833">
    <property type="entry name" value="Thioredoxin-like"/>
    <property type="match status" value="1"/>
</dbReference>
<feature type="coiled-coil region" evidence="5">
    <location>
        <begin position="255"/>
        <end position="286"/>
    </location>
</feature>
<dbReference type="Gene3D" id="3.40.30.10">
    <property type="entry name" value="Glutaredoxin"/>
    <property type="match status" value="1"/>
</dbReference>
<proteinExistence type="predicted"/>
<dbReference type="PANTHER" id="PTHR42852:SF6">
    <property type="entry name" value="THIOL:DISULFIDE INTERCHANGE PROTEIN DSBE"/>
    <property type="match status" value="1"/>
</dbReference>
<sequence length="466" mass="51598">MGTMRGAGIMLAAITVTIAAGVARSGDELPRYRLEPGMELSYKGSSEFQHQNGAHLDDQETTAWVVRRNGDGSVRVVLRQGSRFTSTSLADSLKGLLKKKDKPPMEYNLGYVDLFPDGRIGPDTELGYRINTDALFPRLPDDETQAKAGWSQRDDRMGQEFRYSSLRAEEGGWAFHSERVGSENKIYGMTFKSTFHLDAARGAIRRIENEYTQDYGFKGKGGGSIELTSVETHDAAWLAAFVPAAERYFAASKDYRRATEQASQAADKAKSLLADAKAALESARTAIDHPIFREQLDRQISQHDGMVSYYADSAKRRAEVLNKAAADWELQGLDGKSHALKEYRGKVVVLDFWYRGCGWCIKAMPQLNALAEQFEGRPVAVLGMNTDRKEEDAKFVCEAMGLKYATLRAEGIPEKYGVQGFPTLIVIDPEGTVRDVHVGYSPTLRTDVAKTIEGLLTPEAKPSDKL</sequence>
<evidence type="ECO:0000256" key="2">
    <source>
        <dbReference type="ARBA" id="ARBA00022748"/>
    </source>
</evidence>
<evidence type="ECO:0000256" key="4">
    <source>
        <dbReference type="ARBA" id="ARBA00023284"/>
    </source>
</evidence>
<dbReference type="GO" id="GO:0017004">
    <property type="term" value="P:cytochrome complex assembly"/>
    <property type="evidence" value="ECO:0007669"/>
    <property type="project" value="UniProtKB-KW"/>
</dbReference>
<dbReference type="EMBL" id="CP155447">
    <property type="protein sequence ID" value="XBH05621.1"/>
    <property type="molecule type" value="Genomic_DNA"/>
</dbReference>